<evidence type="ECO:0000259" key="4">
    <source>
        <dbReference type="PROSITE" id="PS51186"/>
    </source>
</evidence>
<dbReference type="InterPro" id="IPR000182">
    <property type="entry name" value="GNAT_dom"/>
</dbReference>
<dbReference type="CDD" id="cd04301">
    <property type="entry name" value="NAT_SF"/>
    <property type="match status" value="1"/>
</dbReference>
<keyword evidence="6" id="KW-1185">Reference proteome</keyword>
<keyword evidence="2" id="KW-0012">Acyltransferase</keyword>
<dbReference type="PROSITE" id="PS51186">
    <property type="entry name" value="GNAT"/>
    <property type="match status" value="1"/>
</dbReference>
<feature type="domain" description="N-acetyltransferase" evidence="4">
    <location>
        <begin position="1"/>
        <end position="155"/>
    </location>
</feature>
<comment type="subcellular location">
    <subcellularLocation>
        <location evidence="3">Cytoplasm</location>
    </subcellularLocation>
</comment>
<comment type="catalytic activity">
    <reaction evidence="3">
        <text>N-terminal L-alanyl-[ribosomal protein bS18] + acetyl-CoA = N-terminal N(alpha)-acetyl-L-alanyl-[ribosomal protein bS18] + CoA + H(+)</text>
        <dbReference type="Rhea" id="RHEA:43756"/>
        <dbReference type="Rhea" id="RHEA-COMP:10676"/>
        <dbReference type="Rhea" id="RHEA-COMP:10677"/>
        <dbReference type="ChEBI" id="CHEBI:15378"/>
        <dbReference type="ChEBI" id="CHEBI:57287"/>
        <dbReference type="ChEBI" id="CHEBI:57288"/>
        <dbReference type="ChEBI" id="CHEBI:64718"/>
        <dbReference type="ChEBI" id="CHEBI:83683"/>
        <dbReference type="EC" id="2.3.1.266"/>
    </reaction>
</comment>
<dbReference type="EMBL" id="BMLB01000002">
    <property type="protein sequence ID" value="GGK65316.1"/>
    <property type="molecule type" value="Genomic_DNA"/>
</dbReference>
<dbReference type="Pfam" id="PF00583">
    <property type="entry name" value="Acetyltransf_1"/>
    <property type="match status" value="1"/>
</dbReference>
<dbReference type="EC" id="2.3.1.266" evidence="3"/>
<proteinExistence type="inferred from homology"/>
<evidence type="ECO:0000256" key="3">
    <source>
        <dbReference type="RuleBase" id="RU363094"/>
    </source>
</evidence>
<accession>A0ABQ2F9D2</accession>
<dbReference type="PANTHER" id="PTHR43877">
    <property type="entry name" value="AMINOALKYLPHOSPHONATE N-ACETYLTRANSFERASE-RELATED-RELATED"/>
    <property type="match status" value="1"/>
</dbReference>
<dbReference type="NCBIfam" id="TIGR01575">
    <property type="entry name" value="rimI"/>
    <property type="match status" value="1"/>
</dbReference>
<keyword evidence="1" id="KW-0808">Transferase</keyword>
<gene>
    <name evidence="5" type="ORF">GCM10011509_11930</name>
</gene>
<organism evidence="5 6">
    <name type="scientific">Ornithinimicrobium pekingense</name>
    <dbReference type="NCBI Taxonomy" id="384677"/>
    <lineage>
        <taxon>Bacteria</taxon>
        <taxon>Bacillati</taxon>
        <taxon>Actinomycetota</taxon>
        <taxon>Actinomycetes</taxon>
        <taxon>Micrococcales</taxon>
        <taxon>Ornithinimicrobiaceae</taxon>
        <taxon>Ornithinimicrobium</taxon>
    </lineage>
</organism>
<reference evidence="6" key="1">
    <citation type="journal article" date="2019" name="Int. J. Syst. Evol. Microbiol.">
        <title>The Global Catalogue of Microorganisms (GCM) 10K type strain sequencing project: providing services to taxonomists for standard genome sequencing and annotation.</title>
        <authorList>
            <consortium name="The Broad Institute Genomics Platform"/>
            <consortium name="The Broad Institute Genome Sequencing Center for Infectious Disease"/>
            <person name="Wu L."/>
            <person name="Ma J."/>
        </authorList>
    </citation>
    <scope>NUCLEOTIDE SEQUENCE [LARGE SCALE GENOMIC DNA]</scope>
    <source>
        <strain evidence="6">CGMCC 1.5362</strain>
    </source>
</reference>
<dbReference type="Gene3D" id="3.40.630.30">
    <property type="match status" value="1"/>
</dbReference>
<protein>
    <recommendedName>
        <fullName evidence="3">[Ribosomal protein bS18]-alanine N-acetyltransferase</fullName>
        <ecNumber evidence="3">2.3.1.266</ecNumber>
    </recommendedName>
</protein>
<evidence type="ECO:0000313" key="6">
    <source>
        <dbReference type="Proteomes" id="UP000662111"/>
    </source>
</evidence>
<name>A0ABQ2F9D2_9MICO</name>
<dbReference type="InterPro" id="IPR016181">
    <property type="entry name" value="Acyl_CoA_acyltransferase"/>
</dbReference>
<evidence type="ECO:0000256" key="1">
    <source>
        <dbReference type="ARBA" id="ARBA00022679"/>
    </source>
</evidence>
<keyword evidence="3" id="KW-0963">Cytoplasm</keyword>
<dbReference type="RefSeq" id="WP_022920320.1">
    <property type="nucleotide sequence ID" value="NZ_BMLB01000002.1"/>
</dbReference>
<dbReference type="InterPro" id="IPR006464">
    <property type="entry name" value="AcTrfase_RimI/Ard1"/>
</dbReference>
<dbReference type="InterPro" id="IPR050832">
    <property type="entry name" value="Bact_Acetyltransf"/>
</dbReference>
<evidence type="ECO:0000313" key="5">
    <source>
        <dbReference type="EMBL" id="GGK65316.1"/>
    </source>
</evidence>
<evidence type="ECO:0000256" key="2">
    <source>
        <dbReference type="ARBA" id="ARBA00023315"/>
    </source>
</evidence>
<comment type="function">
    <text evidence="3">Acetylates the N-terminal alanine of ribosomal protein bS18.</text>
</comment>
<sequence>MRTREATWRDLSAMARLEAACFPHDAWSEATFWSELAERPHRSYWVATDGGGPEEPLVGYAGVSTVDDVAEVMTLAVDPGRRGCGLGARLLDLLHARAHDAGSTAVLLEVRADNEAARALYGTRGYRVAHTRRGYYRSAGGGPAVDALVMRKELV</sequence>
<dbReference type="SUPFAM" id="SSF55729">
    <property type="entry name" value="Acyl-CoA N-acyltransferases (Nat)"/>
    <property type="match status" value="1"/>
</dbReference>
<comment type="similarity">
    <text evidence="3">Belongs to the acetyltransferase family. RimI subfamily.</text>
</comment>
<comment type="caution">
    <text evidence="5">The sequence shown here is derived from an EMBL/GenBank/DDBJ whole genome shotgun (WGS) entry which is preliminary data.</text>
</comment>
<dbReference type="Proteomes" id="UP000662111">
    <property type="component" value="Unassembled WGS sequence"/>
</dbReference>